<protein>
    <submittedName>
        <fullName evidence="2">Uncharacterized protein</fullName>
    </submittedName>
</protein>
<dbReference type="EMBL" id="LVVM01004220">
    <property type="protein sequence ID" value="OJA13310.1"/>
    <property type="molecule type" value="Genomic_DNA"/>
</dbReference>
<gene>
    <name evidence="2" type="ORF">AZE42_09977</name>
</gene>
<comment type="caution">
    <text evidence="2">The sequence shown here is derived from an EMBL/GenBank/DDBJ whole genome shotgun (WGS) entry which is preliminary data.</text>
</comment>
<keyword evidence="1" id="KW-0812">Transmembrane</keyword>
<dbReference type="AlphaFoldDB" id="A0A1J8PVN2"/>
<evidence type="ECO:0000313" key="3">
    <source>
        <dbReference type="Proteomes" id="UP000183567"/>
    </source>
</evidence>
<keyword evidence="1" id="KW-1133">Transmembrane helix</keyword>
<keyword evidence="1" id="KW-0472">Membrane</keyword>
<feature type="transmembrane region" description="Helical" evidence="1">
    <location>
        <begin position="34"/>
        <end position="54"/>
    </location>
</feature>
<accession>A0A1J8PVN2</accession>
<reference evidence="2 3" key="1">
    <citation type="submission" date="2016-03" db="EMBL/GenBank/DDBJ databases">
        <title>Comparative genomics of the ectomycorrhizal sister species Rhizopogon vinicolor and Rhizopogon vesiculosus (Basidiomycota: Boletales) reveals a divergence of the mating type B locus.</title>
        <authorList>
            <person name="Mujic A.B."/>
            <person name="Kuo A."/>
            <person name="Tritt A."/>
            <person name="Lipzen A."/>
            <person name="Chen C."/>
            <person name="Johnson J."/>
            <person name="Sharma A."/>
            <person name="Barry K."/>
            <person name="Grigoriev I.V."/>
            <person name="Spatafora J.W."/>
        </authorList>
    </citation>
    <scope>NUCLEOTIDE SEQUENCE [LARGE SCALE GENOMIC DNA]</scope>
    <source>
        <strain evidence="2 3">AM-OR11-056</strain>
    </source>
</reference>
<evidence type="ECO:0000256" key="1">
    <source>
        <dbReference type="SAM" id="Phobius"/>
    </source>
</evidence>
<dbReference type="Proteomes" id="UP000183567">
    <property type="component" value="Unassembled WGS sequence"/>
</dbReference>
<name>A0A1J8PVN2_9AGAM</name>
<sequence>MPVMELEYPGSSPYSPQYQLHSPIYFYTHEVGSIWHICASLIVNFFFLIMLRCLEPYTKITLLPILTSLESKSQFTFSVQTSTVPTDFSLKQFHRSSPQRPLNGRRKLRMSRKGMASLLTCSSQLHSHQDPNPNLDHAIVVRVMGNFADCS</sequence>
<proteinExistence type="predicted"/>
<evidence type="ECO:0000313" key="2">
    <source>
        <dbReference type="EMBL" id="OJA13310.1"/>
    </source>
</evidence>
<keyword evidence="3" id="KW-1185">Reference proteome</keyword>
<dbReference type="OrthoDB" id="10273807at2759"/>
<organism evidence="2 3">
    <name type="scientific">Rhizopogon vesiculosus</name>
    <dbReference type="NCBI Taxonomy" id="180088"/>
    <lineage>
        <taxon>Eukaryota</taxon>
        <taxon>Fungi</taxon>
        <taxon>Dikarya</taxon>
        <taxon>Basidiomycota</taxon>
        <taxon>Agaricomycotina</taxon>
        <taxon>Agaricomycetes</taxon>
        <taxon>Agaricomycetidae</taxon>
        <taxon>Boletales</taxon>
        <taxon>Suillineae</taxon>
        <taxon>Rhizopogonaceae</taxon>
        <taxon>Rhizopogon</taxon>
    </lineage>
</organism>